<sequence>MITRHADVRAVLSDPRFEVPAVAPATDGTHGMAWLRGAVSRFSNGAEHARRRSHAVGLLSAIDVATLRGDAFDLASAELASPEPSTPSGSSGPEVVDVMARLARRVPVRVLATHLGVTPERREDAVGAVITMAAAYHPRPDPAPPAPESEEQADRAVAVLADLLGCPDLERLAAVAALLIQACDATAGLIGNALNLLTRLPHAAIADRPAEAILLETLRHDPPVRLTRRVAVSDTTAGGVAVPVGTVVVLDLATANRDPGVFHDPHRFDPDRRDGSEDGCPHLGFGAGVRPCPGDAAAVALAAGVVDAAAGWMLVKSEIHYEPSANLRVPARLDLRRPDSGKNQLTDLHDQV</sequence>
<dbReference type="GO" id="GO:0005506">
    <property type="term" value="F:iron ion binding"/>
    <property type="evidence" value="ECO:0007669"/>
    <property type="project" value="InterPro"/>
</dbReference>
<evidence type="ECO:0000256" key="1">
    <source>
        <dbReference type="ARBA" id="ARBA00010617"/>
    </source>
</evidence>
<dbReference type="PRINTS" id="PR00359">
    <property type="entry name" value="BP450"/>
</dbReference>
<proteinExistence type="inferred from homology"/>
<dbReference type="Pfam" id="PF00067">
    <property type="entry name" value="p450"/>
    <property type="match status" value="1"/>
</dbReference>
<evidence type="ECO:0000313" key="3">
    <source>
        <dbReference type="Proteomes" id="UP000622547"/>
    </source>
</evidence>
<evidence type="ECO:0000313" key="2">
    <source>
        <dbReference type="EMBL" id="GII41960.1"/>
    </source>
</evidence>
<name>A0A8J3XIB1_9ACTN</name>
<keyword evidence="3" id="KW-1185">Reference proteome</keyword>
<accession>A0A8J3XIB1</accession>
<protein>
    <recommendedName>
        <fullName evidence="4">Cytochrome P450</fullName>
    </recommendedName>
</protein>
<dbReference type="InterPro" id="IPR002397">
    <property type="entry name" value="Cyt_P450_B"/>
</dbReference>
<dbReference type="Proteomes" id="UP000622547">
    <property type="component" value="Unassembled WGS sequence"/>
</dbReference>
<evidence type="ECO:0008006" key="4">
    <source>
        <dbReference type="Google" id="ProtNLM"/>
    </source>
</evidence>
<dbReference type="InterPro" id="IPR001128">
    <property type="entry name" value="Cyt_P450"/>
</dbReference>
<dbReference type="GO" id="GO:0006707">
    <property type="term" value="P:cholesterol catabolic process"/>
    <property type="evidence" value="ECO:0007669"/>
    <property type="project" value="TreeGrafter"/>
</dbReference>
<dbReference type="GO" id="GO:0036199">
    <property type="term" value="F:cholest-4-en-3-one 26-monooxygenase activity"/>
    <property type="evidence" value="ECO:0007669"/>
    <property type="project" value="TreeGrafter"/>
</dbReference>
<comment type="similarity">
    <text evidence="1">Belongs to the cytochrome P450 family.</text>
</comment>
<dbReference type="GO" id="GO:0008395">
    <property type="term" value="F:steroid hydroxylase activity"/>
    <property type="evidence" value="ECO:0007669"/>
    <property type="project" value="TreeGrafter"/>
</dbReference>
<comment type="caution">
    <text evidence="2">The sequence shown here is derived from an EMBL/GenBank/DDBJ whole genome shotgun (WGS) entry which is preliminary data.</text>
</comment>
<reference evidence="2 3" key="1">
    <citation type="submission" date="2021-01" db="EMBL/GenBank/DDBJ databases">
        <title>Whole genome shotgun sequence of Planotetraspora phitsanulokensis NBRC 104273.</title>
        <authorList>
            <person name="Komaki H."/>
            <person name="Tamura T."/>
        </authorList>
    </citation>
    <scope>NUCLEOTIDE SEQUENCE [LARGE SCALE GENOMIC DNA]</scope>
    <source>
        <strain evidence="2 3">NBRC 104273</strain>
    </source>
</reference>
<dbReference type="SUPFAM" id="SSF48264">
    <property type="entry name" value="Cytochrome P450"/>
    <property type="match status" value="1"/>
</dbReference>
<dbReference type="PANTHER" id="PTHR46696:SF4">
    <property type="entry name" value="BIOTIN BIOSYNTHESIS CYTOCHROME P450"/>
    <property type="match status" value="1"/>
</dbReference>
<dbReference type="InterPro" id="IPR036396">
    <property type="entry name" value="Cyt_P450_sf"/>
</dbReference>
<dbReference type="PANTHER" id="PTHR46696">
    <property type="entry name" value="P450, PUTATIVE (EUROFUNG)-RELATED"/>
    <property type="match status" value="1"/>
</dbReference>
<dbReference type="Gene3D" id="1.10.630.10">
    <property type="entry name" value="Cytochrome P450"/>
    <property type="match status" value="1"/>
</dbReference>
<dbReference type="EMBL" id="BOOP01000037">
    <property type="protein sequence ID" value="GII41960.1"/>
    <property type="molecule type" value="Genomic_DNA"/>
</dbReference>
<dbReference type="GO" id="GO:0020037">
    <property type="term" value="F:heme binding"/>
    <property type="evidence" value="ECO:0007669"/>
    <property type="project" value="InterPro"/>
</dbReference>
<gene>
    <name evidence="2" type="ORF">Pph01_69630</name>
</gene>
<organism evidence="2 3">
    <name type="scientific">Planotetraspora phitsanulokensis</name>
    <dbReference type="NCBI Taxonomy" id="575192"/>
    <lineage>
        <taxon>Bacteria</taxon>
        <taxon>Bacillati</taxon>
        <taxon>Actinomycetota</taxon>
        <taxon>Actinomycetes</taxon>
        <taxon>Streptosporangiales</taxon>
        <taxon>Streptosporangiaceae</taxon>
        <taxon>Planotetraspora</taxon>
    </lineage>
</organism>
<dbReference type="AlphaFoldDB" id="A0A8J3XIB1"/>